<evidence type="ECO:0000313" key="1">
    <source>
        <dbReference type="EMBL" id="GAA0564317.1"/>
    </source>
</evidence>
<proteinExistence type="predicted"/>
<comment type="caution">
    <text evidence="1">The sequence shown here is derived from an EMBL/GenBank/DDBJ whole genome shotgun (WGS) entry which is preliminary data.</text>
</comment>
<reference evidence="2" key="1">
    <citation type="journal article" date="2019" name="Int. J. Syst. Evol. Microbiol.">
        <title>The Global Catalogue of Microorganisms (GCM) 10K type strain sequencing project: providing services to taxonomists for standard genome sequencing and annotation.</title>
        <authorList>
            <consortium name="The Broad Institute Genomics Platform"/>
            <consortium name="The Broad Institute Genome Sequencing Center for Infectious Disease"/>
            <person name="Wu L."/>
            <person name="Ma J."/>
        </authorList>
    </citation>
    <scope>NUCLEOTIDE SEQUENCE [LARGE SCALE GENOMIC DNA]</scope>
    <source>
        <strain evidence="2">JCM 10667</strain>
    </source>
</reference>
<gene>
    <name evidence="1" type="ORF">GCM10009546_28250</name>
</gene>
<dbReference type="EMBL" id="BAAAHD010000023">
    <property type="protein sequence ID" value="GAA0564317.1"/>
    <property type="molecule type" value="Genomic_DNA"/>
</dbReference>
<keyword evidence="2" id="KW-1185">Reference proteome</keyword>
<evidence type="ECO:0000313" key="2">
    <source>
        <dbReference type="Proteomes" id="UP001501427"/>
    </source>
</evidence>
<name>A0ABP3PBQ1_9ACTN</name>
<dbReference type="Proteomes" id="UP001501427">
    <property type="component" value="Unassembled WGS sequence"/>
</dbReference>
<accession>A0ABP3PBQ1</accession>
<evidence type="ECO:0008006" key="3">
    <source>
        <dbReference type="Google" id="ProtNLM"/>
    </source>
</evidence>
<organism evidence="1 2">
    <name type="scientific">Actinomadura livida</name>
    <dbReference type="NCBI Taxonomy" id="79909"/>
    <lineage>
        <taxon>Bacteria</taxon>
        <taxon>Bacillati</taxon>
        <taxon>Actinomycetota</taxon>
        <taxon>Actinomycetes</taxon>
        <taxon>Streptosporangiales</taxon>
        <taxon>Thermomonosporaceae</taxon>
        <taxon>Actinomadura</taxon>
    </lineage>
</organism>
<protein>
    <recommendedName>
        <fullName evidence="3">DUF397 domain-containing protein</fullName>
    </recommendedName>
</protein>
<sequence>MPRISLPHTIPLLAALRTAVTPKDGFPFRRSPNAAFRNPPCAMAKS</sequence>